<gene>
    <name evidence="2" type="ordered locus">BCG_2330</name>
</gene>
<proteinExistence type="predicted"/>
<evidence type="ECO:0000256" key="1">
    <source>
        <dbReference type="SAM" id="MobiDB-lite"/>
    </source>
</evidence>
<dbReference type="AlphaFoldDB" id="A0A0H3M700"/>
<organism evidence="2 3">
    <name type="scientific">Mycobacterium bovis (strain BCG / Pasteur 1173P2)</name>
    <dbReference type="NCBI Taxonomy" id="410289"/>
    <lineage>
        <taxon>Bacteria</taxon>
        <taxon>Bacillati</taxon>
        <taxon>Actinomycetota</taxon>
        <taxon>Actinomycetes</taxon>
        <taxon>Mycobacteriales</taxon>
        <taxon>Mycobacteriaceae</taxon>
        <taxon>Mycobacterium</taxon>
        <taxon>Mycobacterium tuberculosis complex</taxon>
    </lineage>
</organism>
<accession>A0A0H3M700</accession>
<dbReference type="KEGG" id="mbb:BCG_2330"/>
<evidence type="ECO:0000313" key="2">
    <source>
        <dbReference type="EMBL" id="CAL72318.1"/>
    </source>
</evidence>
<name>A0A0H3M700_MYCBP</name>
<sequence>MATSSDDITINRHPPLNCAVNRHDESRRSPLRRGLLANGLRERQAGALFERYKSQFDSFGYIEKVRYRGSGYRVEDVYARADSGPSAGAELPVGP</sequence>
<feature type="region of interest" description="Disordered" evidence="1">
    <location>
        <begin position="1"/>
        <end position="29"/>
    </location>
</feature>
<reference evidence="2 3" key="1">
    <citation type="journal article" date="2007" name="Proc. Natl. Acad. Sci. U.S.A.">
        <title>Genome plasticity of BCG and impact on vaccine efficacy.</title>
        <authorList>
            <person name="Brosch R."/>
            <person name="Gordon S.V."/>
            <person name="Garnier T."/>
            <person name="Eiglmeier K."/>
            <person name="Frigui W."/>
            <person name="Valenti P."/>
            <person name="Dos Santos S."/>
            <person name="Duthoy S."/>
            <person name="Lacroix C."/>
            <person name="Garcia-Pelayo C."/>
            <person name="Inwald J.K."/>
            <person name="Golby P."/>
            <person name="Garcia J.N."/>
            <person name="Hewinson R.G."/>
            <person name="Behr M.A."/>
            <person name="Quail M.A."/>
            <person name="Churcher C."/>
            <person name="Barrell B.G."/>
            <person name="Parkhill J."/>
            <person name="Cole S.T."/>
        </authorList>
    </citation>
    <scope>NUCLEOTIDE SEQUENCE [LARGE SCALE GENOMIC DNA]</scope>
    <source>
        <strain evidence="3">BCG / Pasteur 1173P2</strain>
    </source>
</reference>
<dbReference type="EMBL" id="AM408590">
    <property type="protein sequence ID" value="CAL72318.1"/>
    <property type="molecule type" value="Genomic_DNA"/>
</dbReference>
<evidence type="ECO:0000313" key="3">
    <source>
        <dbReference type="Proteomes" id="UP000001472"/>
    </source>
</evidence>
<dbReference type="HOGENOM" id="CLU_2369764_0_0_11"/>
<protein>
    <submittedName>
        <fullName evidence="2">Uncharacterized protein</fullName>
    </submittedName>
</protein>
<dbReference type="Proteomes" id="UP000001472">
    <property type="component" value="Chromosome"/>
</dbReference>
<dbReference type="RefSeq" id="WP_010950693.1">
    <property type="nucleotide sequence ID" value="NC_008769.1"/>
</dbReference>